<dbReference type="RefSeq" id="WP_146871550.1">
    <property type="nucleotide sequence ID" value="NZ_VJWE01000014.1"/>
</dbReference>
<dbReference type="EMBL" id="VJWE01000014">
    <property type="protein sequence ID" value="TWG36797.1"/>
    <property type="molecule type" value="Genomic_DNA"/>
</dbReference>
<organism evidence="2 3">
    <name type="scientific">Acidovorax delafieldii</name>
    <name type="common">Pseudomonas delafieldii</name>
    <dbReference type="NCBI Taxonomy" id="47920"/>
    <lineage>
        <taxon>Bacteria</taxon>
        <taxon>Pseudomonadati</taxon>
        <taxon>Pseudomonadota</taxon>
        <taxon>Betaproteobacteria</taxon>
        <taxon>Burkholderiales</taxon>
        <taxon>Comamonadaceae</taxon>
        <taxon>Acidovorax</taxon>
    </lineage>
</organism>
<feature type="signal peptide" evidence="1">
    <location>
        <begin position="1"/>
        <end position="23"/>
    </location>
</feature>
<comment type="caution">
    <text evidence="2">The sequence shown here is derived from an EMBL/GenBank/DDBJ whole genome shotgun (WGS) entry which is preliminary data.</text>
</comment>
<dbReference type="GeneID" id="51112242"/>
<evidence type="ECO:0000313" key="2">
    <source>
        <dbReference type="EMBL" id="TWG36797.1"/>
    </source>
</evidence>
<dbReference type="Proteomes" id="UP000321485">
    <property type="component" value="Unassembled WGS sequence"/>
</dbReference>
<dbReference type="InterPro" id="IPR008993">
    <property type="entry name" value="TIMP-like_OB-fold"/>
</dbReference>
<dbReference type="Gene3D" id="2.40.50.120">
    <property type="match status" value="1"/>
</dbReference>
<proteinExistence type="predicted"/>
<gene>
    <name evidence="2" type="ORF">ATF69_3187</name>
</gene>
<dbReference type="AlphaFoldDB" id="A0A561XL41"/>
<evidence type="ECO:0000313" key="3">
    <source>
        <dbReference type="Proteomes" id="UP000321485"/>
    </source>
</evidence>
<reference evidence="2 3" key="1">
    <citation type="journal article" date="2015" name="Stand. Genomic Sci.">
        <title>Genomic Encyclopedia of Bacterial and Archaeal Type Strains, Phase III: the genomes of soil and plant-associated and newly described type strains.</title>
        <authorList>
            <person name="Whitman W.B."/>
            <person name="Woyke T."/>
            <person name="Klenk H.P."/>
            <person name="Zhou Y."/>
            <person name="Lilburn T.G."/>
            <person name="Beck B.J."/>
            <person name="De Vos P."/>
            <person name="Vandamme P."/>
            <person name="Eisen J.A."/>
            <person name="Garrity G."/>
            <person name="Hugenholtz P."/>
            <person name="Kyrpides N.C."/>
        </authorList>
    </citation>
    <scope>NUCLEOTIDE SEQUENCE [LARGE SCALE GENOMIC DNA]</scope>
    <source>
        <strain evidence="2 3">DSM 64</strain>
    </source>
</reference>
<evidence type="ECO:0000256" key="1">
    <source>
        <dbReference type="SAM" id="SignalP"/>
    </source>
</evidence>
<keyword evidence="1" id="KW-0732">Signal</keyword>
<dbReference type="SUPFAM" id="SSF50242">
    <property type="entry name" value="TIMP-like"/>
    <property type="match status" value="1"/>
</dbReference>
<protein>
    <submittedName>
        <fullName evidence="2">Tissue inhibitor of metalloproteinase</fullName>
    </submittedName>
</protein>
<feature type="chain" id="PRO_5021959848" evidence="1">
    <location>
        <begin position="24"/>
        <end position="138"/>
    </location>
</feature>
<accession>A0A561XL41</accession>
<name>A0A561XL41_ACIDE</name>
<sequence length="138" mass="15003">MKPITTIFCTAAIAWLASSNTHACSCKLASAQANAPQATVVFKGVVTEEIVDPANKNEYRALFRPTTIYKGDQATAITVQTRGDQGSCGVRFAKGSEHMVFAFQSGQRLRTSLCSTWPISKSYAGHTAEVESHFNQRK</sequence>